<dbReference type="InterPro" id="IPR055371">
    <property type="entry name" value="SpaA_PFL_dom_4"/>
</dbReference>
<feature type="domain" description="SpaA-like prealbumin fold" evidence="2">
    <location>
        <begin position="731"/>
        <end position="810"/>
    </location>
</feature>
<dbReference type="STRING" id="1618342.UY40_C0002G0022"/>
<feature type="domain" description="SpaA-like prealbumin fold" evidence="2">
    <location>
        <begin position="548"/>
        <end position="632"/>
    </location>
</feature>
<comment type="caution">
    <text evidence="4">The sequence shown here is derived from an EMBL/GenBank/DDBJ whole genome shotgun (WGS) entry which is preliminary data.</text>
</comment>
<feature type="domain" description="SpaA-like prealbumin fold" evidence="2">
    <location>
        <begin position="371"/>
        <end position="456"/>
    </location>
</feature>
<evidence type="ECO:0000256" key="1">
    <source>
        <dbReference type="SAM" id="MobiDB-lite"/>
    </source>
</evidence>
<dbReference type="Proteomes" id="UP000034119">
    <property type="component" value="Unassembled WGS sequence"/>
</dbReference>
<dbReference type="PATRIC" id="fig|1618342.3.peg.70"/>
<feature type="region of interest" description="Disordered" evidence="1">
    <location>
        <begin position="125"/>
        <end position="168"/>
    </location>
</feature>
<accession>A0A0G1XUC1</accession>
<feature type="compositionally biased region" description="Low complexity" evidence="1">
    <location>
        <begin position="132"/>
        <end position="162"/>
    </location>
</feature>
<dbReference type="Pfam" id="PF19403">
    <property type="entry name" value="SpaA_2"/>
    <property type="match status" value="10"/>
</dbReference>
<protein>
    <submittedName>
        <fullName evidence="4">Uncharacterized protein</fullName>
    </submittedName>
</protein>
<evidence type="ECO:0000259" key="2">
    <source>
        <dbReference type="Pfam" id="PF19403"/>
    </source>
</evidence>
<feature type="domain" description="SpaA-like prealbumin fold" evidence="2">
    <location>
        <begin position="1096"/>
        <end position="1189"/>
    </location>
</feature>
<proteinExistence type="predicted"/>
<reference evidence="4 5" key="1">
    <citation type="journal article" date="2015" name="Nature">
        <title>rRNA introns, odd ribosomes, and small enigmatic genomes across a large radiation of phyla.</title>
        <authorList>
            <person name="Brown C.T."/>
            <person name="Hug L.A."/>
            <person name="Thomas B.C."/>
            <person name="Sharon I."/>
            <person name="Castelle C.J."/>
            <person name="Singh A."/>
            <person name="Wilkins M.J."/>
            <person name="Williams K.H."/>
            <person name="Banfield J.F."/>
        </authorList>
    </citation>
    <scope>NUCLEOTIDE SEQUENCE [LARGE SCALE GENOMIC DNA]</scope>
</reference>
<dbReference type="Gene3D" id="2.40.160.150">
    <property type="match status" value="1"/>
</dbReference>
<evidence type="ECO:0000259" key="3">
    <source>
        <dbReference type="Pfam" id="PF24514"/>
    </source>
</evidence>
<feature type="domain" description="SpaA-like prealbumin fold" evidence="2">
    <location>
        <begin position="638"/>
        <end position="724"/>
    </location>
</feature>
<feature type="domain" description="SpaA-like prealbumin fold" evidence="2">
    <location>
        <begin position="1290"/>
        <end position="1363"/>
    </location>
</feature>
<name>A0A0G1XUC1_9BACT</name>
<dbReference type="EMBL" id="LCPW01000002">
    <property type="protein sequence ID" value="KKW06172.1"/>
    <property type="molecule type" value="Genomic_DNA"/>
</dbReference>
<feature type="domain" description="SpaA-like prealbumin fold" evidence="3">
    <location>
        <begin position="282"/>
        <end position="368"/>
    </location>
</feature>
<feature type="domain" description="SpaA-like prealbumin fold" evidence="2">
    <location>
        <begin position="461"/>
        <end position="543"/>
    </location>
</feature>
<sequence length="1418" mass="147271">MQYRVKRQLSSIFTTLLLAFGQLFPFLTIFSTPAYAVQPPNANLDQCRNGAVGSPQDCVDVLGPLGWENGNAGSSNSHFVEGESIPYRAILENLPTGVPITLTLGYDIKNSGKFAIDYLTTYDRTDVNVDPTDGTTASGTADDTSSIPAPSSSGSPVSGEPATSFNSLPSDERVMSIWNGSISAIAYASEGNLGASGNAETTISVTFTADDPTVILSWGGHIASRLDWGFDGSIPRSAGGISGSSYHMRLTGWSGHSSLGTLGNTDKSLSTDAVVPPGNVIIEKQTSPDGSQQTFDFTGAISGSISDGQQLIASIAPGQHAVTESLTSQWNLTNLVCDDGNSTGDINTRTATINVESFETVTCTFTNTIEDAHLIVIKHVVNDNGGTASAGDFTMTINGVTADGGNSFAGSESPGTNKVVSLGSYSVSESGPSGYSASYSADCTGTSVAGQTKTCTVTNDDQPGTLIVNKIVIKDDGGLLNAEDFSFQVNGGSQVDFEGDGQNYITVNAGTYSVTEVGVVGWTTTYDNCGGLVISNGGFATCTITNDDQPGTLIVIKNLIQDNGGDEVYTDFSFSINNDSIVDDFEGDGENQYTVSQGYYSIVEDAAPGYVTSYENCDNVFVPNGGSATCTITNDDIAPTVTLRKVVQNDHGGTADADDFGLTVGINPVSSGQTIEVLANTPVALGEAGLPGYSFVSLTGDNGCPAELGGTVTLNEDEDITCTITNTDIDPQITVNKVVINDNGGQLGIGNFPLFVGDTSVVSGETNEFIVGTYIVSETNQPGYTQSFSGDCDENGSITVGLGESKTCTITNDDNAPSLTLVKELINDNGGTATEASWVLAATGPNGFSDVGPVVYNGASFDAGTYDLLESGPAGYTPSDWVCEGGTQVDGDTVVVGLGESVTCTITNDDNVPSLTLVKHVIKDNGGTASETDWTLTATGPTSISGPGGAISDATFDAGTYVLSESVGPSGYTASGWTCSNQDNDGTISIGLGDSVTCEITNDDISPELTVIKHVINDDGGLYDASAFFILILGTNVSQPFFAGDELGTTLTLDEGSYFVIEIPYLEYSVSYSLDCDGFLGVGESATCTITNDDIAPTLKLVKEVEKDNGGNDFPSDWTLTATGVVESDRDFSDSGDSDTFHTVFANETYILSESGPSGYSEGSWSCDGGIQEGNYLALGLGENVTCTITNDDIAPTITLYKEVNNNNGGTARENDFGLTIGETTVLSGQTLEVDANTPYELNETGLFGYQFVSLTNGEGSETCPEILGGTVTLSEGEDLTCVITNEDIAPNLTVIKRVINNSEGTAVASDFTISVSGLNVSSPLFAGNEAGTTVSLDAGQYLVTELLAQGYTVSYSSDCEGTIGVGESKICTVTNNDQDILGADTELPETGADPLNVAVALSALQVGLFLRRKVKKS</sequence>
<evidence type="ECO:0000313" key="4">
    <source>
        <dbReference type="EMBL" id="KKW06172.1"/>
    </source>
</evidence>
<evidence type="ECO:0000313" key="5">
    <source>
        <dbReference type="Proteomes" id="UP000034119"/>
    </source>
</evidence>
<organism evidence="4 5">
    <name type="scientific">candidate division CPR1 bacterium GW2011_GWC1_49_13</name>
    <dbReference type="NCBI Taxonomy" id="1618342"/>
    <lineage>
        <taxon>Bacteria</taxon>
        <taxon>candidate division CPR1</taxon>
    </lineage>
</organism>
<dbReference type="Pfam" id="PF24514">
    <property type="entry name" value="SpaA_4"/>
    <property type="match status" value="1"/>
</dbReference>
<feature type="domain" description="SpaA-like prealbumin fold" evidence="2">
    <location>
        <begin position="910"/>
        <end position="1000"/>
    </location>
</feature>
<gene>
    <name evidence="4" type="ORF">UY40_C0002G0022</name>
</gene>
<feature type="domain" description="SpaA-like prealbumin fold" evidence="2">
    <location>
        <begin position="814"/>
        <end position="906"/>
    </location>
</feature>
<feature type="domain" description="SpaA-like prealbumin fold" evidence="2">
    <location>
        <begin position="1195"/>
        <end position="1284"/>
    </location>
</feature>
<dbReference type="InterPro" id="IPR045826">
    <property type="entry name" value="SpaA_PFL_dom_2"/>
</dbReference>